<proteinExistence type="predicted"/>
<sequence>MYKEIREILFSLEDEEYKKFQSSLCPNVNNIIGVRLPYLRKMAKQLAKGEWKTYINSARDDYFEEVMLQGMVLGYVKADVNERLNYIANFIHKIDNWSVCDSFCVGLKFTKFNMEKVLAFIEYYLKSKEEFEVRFGIVMLIDYYINEEYIDKVIILLDSINHEGYYAKMGVAWAVSMCYVKFPKKTMKYLNNNSLDNFTYNKVLQKIRESLKVSKEAKDNIRSMKREY</sequence>
<protein>
    <submittedName>
        <fullName evidence="1">DNA alkylation repair protein</fullName>
    </submittedName>
</protein>
<dbReference type="AlphaFoldDB" id="A0A937K4J6"/>
<gene>
    <name evidence="1" type="ORF">JK634_09040</name>
</gene>
<dbReference type="RefSeq" id="WP_202767329.1">
    <property type="nucleotide sequence ID" value="NZ_JAESWA010000022.1"/>
</dbReference>
<dbReference type="Gene3D" id="1.25.10.90">
    <property type="match status" value="1"/>
</dbReference>
<accession>A0A937K4J6</accession>
<dbReference type="SUPFAM" id="SSF48371">
    <property type="entry name" value="ARM repeat"/>
    <property type="match status" value="1"/>
</dbReference>
<keyword evidence="2" id="KW-1185">Reference proteome</keyword>
<dbReference type="InterPro" id="IPR014825">
    <property type="entry name" value="DNA_alkylation"/>
</dbReference>
<dbReference type="InterPro" id="IPR016024">
    <property type="entry name" value="ARM-type_fold"/>
</dbReference>
<evidence type="ECO:0000313" key="1">
    <source>
        <dbReference type="EMBL" id="MBL4931949.1"/>
    </source>
</evidence>
<dbReference type="EMBL" id="JAESWA010000022">
    <property type="protein sequence ID" value="MBL4931949.1"/>
    <property type="molecule type" value="Genomic_DNA"/>
</dbReference>
<evidence type="ECO:0000313" key="2">
    <source>
        <dbReference type="Proteomes" id="UP000623681"/>
    </source>
</evidence>
<comment type="caution">
    <text evidence="1">The sequence shown here is derived from an EMBL/GenBank/DDBJ whole genome shotgun (WGS) entry which is preliminary data.</text>
</comment>
<organism evidence="1 2">
    <name type="scientific">Clostridium paridis</name>
    <dbReference type="NCBI Taxonomy" id="2803863"/>
    <lineage>
        <taxon>Bacteria</taxon>
        <taxon>Bacillati</taxon>
        <taxon>Bacillota</taxon>
        <taxon>Clostridia</taxon>
        <taxon>Eubacteriales</taxon>
        <taxon>Clostridiaceae</taxon>
        <taxon>Clostridium</taxon>
    </lineage>
</organism>
<dbReference type="CDD" id="cd06561">
    <property type="entry name" value="AlkD_like"/>
    <property type="match status" value="1"/>
</dbReference>
<dbReference type="PANTHER" id="PTHR34070">
    <property type="entry name" value="ARMADILLO-TYPE FOLD"/>
    <property type="match status" value="1"/>
</dbReference>
<dbReference type="Pfam" id="PF08713">
    <property type="entry name" value="DNA_alkylation"/>
    <property type="match status" value="1"/>
</dbReference>
<reference evidence="1" key="1">
    <citation type="submission" date="2021-01" db="EMBL/GenBank/DDBJ databases">
        <title>Genome public.</title>
        <authorList>
            <person name="Liu C."/>
            <person name="Sun Q."/>
        </authorList>
    </citation>
    <scope>NUCLEOTIDE SEQUENCE</scope>
    <source>
        <strain evidence="1">YIM B02565</strain>
    </source>
</reference>
<dbReference type="Proteomes" id="UP000623681">
    <property type="component" value="Unassembled WGS sequence"/>
</dbReference>
<name>A0A937K4J6_9CLOT</name>
<dbReference type="PANTHER" id="PTHR34070:SF1">
    <property type="entry name" value="DNA ALKYLATION REPAIR PROTEIN"/>
    <property type="match status" value="1"/>
</dbReference>